<dbReference type="EMBL" id="MCGE01000010">
    <property type="protein sequence ID" value="ORZ17101.1"/>
    <property type="molecule type" value="Genomic_DNA"/>
</dbReference>
<comment type="caution">
    <text evidence="1">The sequence shown here is derived from an EMBL/GenBank/DDBJ whole genome shotgun (WGS) entry which is preliminary data.</text>
</comment>
<accession>A0A1X2IIG6</accession>
<organism evidence="1 2">
    <name type="scientific">Absidia repens</name>
    <dbReference type="NCBI Taxonomy" id="90262"/>
    <lineage>
        <taxon>Eukaryota</taxon>
        <taxon>Fungi</taxon>
        <taxon>Fungi incertae sedis</taxon>
        <taxon>Mucoromycota</taxon>
        <taxon>Mucoromycotina</taxon>
        <taxon>Mucoromycetes</taxon>
        <taxon>Mucorales</taxon>
        <taxon>Cunninghamellaceae</taxon>
        <taxon>Absidia</taxon>
    </lineage>
</organism>
<keyword evidence="2" id="KW-1185">Reference proteome</keyword>
<evidence type="ECO:0000313" key="2">
    <source>
        <dbReference type="Proteomes" id="UP000193560"/>
    </source>
</evidence>
<gene>
    <name evidence="1" type="ORF">BCR42DRAFT_26113</name>
</gene>
<name>A0A1X2IIG6_9FUNG</name>
<reference evidence="1 2" key="1">
    <citation type="submission" date="2016-07" db="EMBL/GenBank/DDBJ databases">
        <title>Pervasive Adenine N6-methylation of Active Genes in Fungi.</title>
        <authorList>
            <consortium name="DOE Joint Genome Institute"/>
            <person name="Mondo S.J."/>
            <person name="Dannebaum R.O."/>
            <person name="Kuo R.C."/>
            <person name="Labutti K."/>
            <person name="Haridas S."/>
            <person name="Kuo A."/>
            <person name="Salamov A."/>
            <person name="Ahrendt S.R."/>
            <person name="Lipzen A."/>
            <person name="Sullivan W."/>
            <person name="Andreopoulos W.B."/>
            <person name="Clum A."/>
            <person name="Lindquist E."/>
            <person name="Daum C."/>
            <person name="Ramamoorthy G.K."/>
            <person name="Gryganskyi A."/>
            <person name="Culley D."/>
            <person name="Magnuson J.K."/>
            <person name="James T.Y."/>
            <person name="O'Malley M.A."/>
            <person name="Stajich J.E."/>
            <person name="Spatafora J.W."/>
            <person name="Visel A."/>
            <person name="Grigoriev I.V."/>
        </authorList>
    </citation>
    <scope>NUCLEOTIDE SEQUENCE [LARGE SCALE GENOMIC DNA]</scope>
    <source>
        <strain evidence="1 2">NRRL 1336</strain>
    </source>
</reference>
<evidence type="ECO:0000313" key="1">
    <source>
        <dbReference type="EMBL" id="ORZ17101.1"/>
    </source>
</evidence>
<proteinExistence type="predicted"/>
<protein>
    <submittedName>
        <fullName evidence="1">Uncharacterized protein</fullName>
    </submittedName>
</protein>
<sequence>MLITPLHVFASVRSANKRLDDPSHRIVVVKTEEESTPHLLIQDLGATKKSFIRLRCTDSQFSAQDRFPYTEQLEKLVYDFTQGYNSAGVSINAG</sequence>
<dbReference type="Proteomes" id="UP000193560">
    <property type="component" value="Unassembled WGS sequence"/>
</dbReference>
<dbReference type="AlphaFoldDB" id="A0A1X2IIG6"/>